<dbReference type="PANTHER" id="PTHR43036">
    <property type="entry name" value="OSJNBB0011N17.9 PROTEIN"/>
    <property type="match status" value="1"/>
</dbReference>
<dbReference type="AlphaFoldDB" id="A0A2G5IAB6"/>
<dbReference type="SUPFAM" id="SSF53335">
    <property type="entry name" value="S-adenosyl-L-methionine-dependent methyltransferases"/>
    <property type="match status" value="1"/>
</dbReference>
<name>A0A2G5IAB6_CERBT</name>
<evidence type="ECO:0000256" key="1">
    <source>
        <dbReference type="SAM" id="MobiDB-lite"/>
    </source>
</evidence>
<dbReference type="PANTHER" id="PTHR43036:SF2">
    <property type="entry name" value="OS04G0481300 PROTEIN"/>
    <property type="match status" value="1"/>
</dbReference>
<evidence type="ECO:0000313" key="2">
    <source>
        <dbReference type="EMBL" id="PIB01787.1"/>
    </source>
</evidence>
<evidence type="ECO:0000313" key="3">
    <source>
        <dbReference type="Proteomes" id="UP000230605"/>
    </source>
</evidence>
<dbReference type="EMBL" id="LKMD01000100">
    <property type="protein sequence ID" value="PIB01787.1"/>
    <property type="molecule type" value="Genomic_DNA"/>
</dbReference>
<organism evidence="2 3">
    <name type="scientific">Cercospora beticola</name>
    <name type="common">Sugarbeet leaf spot fungus</name>
    <dbReference type="NCBI Taxonomy" id="122368"/>
    <lineage>
        <taxon>Eukaryota</taxon>
        <taxon>Fungi</taxon>
        <taxon>Dikarya</taxon>
        <taxon>Ascomycota</taxon>
        <taxon>Pezizomycotina</taxon>
        <taxon>Dothideomycetes</taxon>
        <taxon>Dothideomycetidae</taxon>
        <taxon>Mycosphaerellales</taxon>
        <taxon>Mycosphaerellaceae</taxon>
        <taxon>Cercospora</taxon>
    </lineage>
</organism>
<feature type="region of interest" description="Disordered" evidence="1">
    <location>
        <begin position="33"/>
        <end position="52"/>
    </location>
</feature>
<dbReference type="OrthoDB" id="2013972at2759"/>
<accession>A0A2G5IAB6</accession>
<gene>
    <name evidence="2" type="ORF">CB0940_02035</name>
</gene>
<proteinExistence type="predicted"/>
<sequence>MQLMPTRIRPLPFAAGLTGFFFATLTTRFISTQRGPTAPSSSVGKMSSQQTTWPVRSYTPRHKIWPYTAQDFRRQDNSPDPSFYSSPRFVTHIDDAAIATLREYYATVLPTAPGSRILDFCSSWTSHYPEQVESAVEKGEVEVVGLGMNKRELEANKVLNGGWAVGDLNEKAELSEVLQDGVLAVGESKKFDAATNVVSTDYLTKPVEVLESLRNITKPGGRVHLVISNRCFPTKAIGRWLRVDEEERLQMVGDFLFFAGWEDIEIVELSDGVIRDAGTSGQGGGDEGLKGFMKMMGMGSGRRDPLWVVRGTKIGE</sequence>
<dbReference type="InterPro" id="IPR029063">
    <property type="entry name" value="SAM-dependent_MTases_sf"/>
</dbReference>
<evidence type="ECO:0008006" key="4">
    <source>
        <dbReference type="Google" id="ProtNLM"/>
    </source>
</evidence>
<dbReference type="Proteomes" id="UP000230605">
    <property type="component" value="Chromosome 1"/>
</dbReference>
<reference evidence="2 3" key="1">
    <citation type="submission" date="2015-10" db="EMBL/GenBank/DDBJ databases">
        <title>The cercosporin biosynthetic gene cluster was horizontally transferred to several fungal lineages and shown to be expanded in Cercospora beticola based on microsynteny with recipient genomes.</title>
        <authorList>
            <person name="De Jonge R."/>
            <person name="Ebert M.K."/>
            <person name="Suttle J.C."/>
            <person name="Jurick Ii W.M."/>
            <person name="Secor G.A."/>
            <person name="Thomma B.P."/>
            <person name="Van De Peer Y."/>
            <person name="Bolton M.D."/>
        </authorList>
    </citation>
    <scope>NUCLEOTIDE SEQUENCE [LARGE SCALE GENOMIC DNA]</scope>
    <source>
        <strain evidence="2 3">09-40</strain>
    </source>
</reference>
<dbReference type="Gene3D" id="3.40.50.150">
    <property type="entry name" value="Vaccinia Virus protein VP39"/>
    <property type="match status" value="1"/>
</dbReference>
<comment type="caution">
    <text evidence="2">The sequence shown here is derived from an EMBL/GenBank/DDBJ whole genome shotgun (WGS) entry which is preliminary data.</text>
</comment>
<protein>
    <recommendedName>
        <fullName evidence="4">Methyltransferase type 11 domain-containing protein</fullName>
    </recommendedName>
</protein>